<name>A0AC60PB73_IXOPE</name>
<evidence type="ECO:0000313" key="1">
    <source>
        <dbReference type="EMBL" id="KAG0416873.1"/>
    </source>
</evidence>
<protein>
    <submittedName>
        <fullName evidence="1">Uncharacterized protein</fullName>
    </submittedName>
</protein>
<gene>
    <name evidence="1" type="ORF">HPB47_006064</name>
</gene>
<dbReference type="Proteomes" id="UP000805193">
    <property type="component" value="Unassembled WGS sequence"/>
</dbReference>
<sequence length="83" mass="9303">MLRLGVYADKHHQSFAPSNIIHHYIDVVDHVLLPFLLDGPFADGCFVLEHDRSPAHQATAVQIYLEEQCINSLQWPPGGANLN</sequence>
<comment type="caution">
    <text evidence="1">The sequence shown here is derived from an EMBL/GenBank/DDBJ whole genome shotgun (WGS) entry which is preliminary data.</text>
</comment>
<reference evidence="1 2" key="1">
    <citation type="journal article" date="2020" name="Cell">
        <title>Large-Scale Comparative Analyses of Tick Genomes Elucidate Their Genetic Diversity and Vector Capacities.</title>
        <authorList>
            <consortium name="Tick Genome and Microbiome Consortium (TIGMIC)"/>
            <person name="Jia N."/>
            <person name="Wang J."/>
            <person name="Shi W."/>
            <person name="Du L."/>
            <person name="Sun Y."/>
            <person name="Zhan W."/>
            <person name="Jiang J.F."/>
            <person name="Wang Q."/>
            <person name="Zhang B."/>
            <person name="Ji P."/>
            <person name="Bell-Sakyi L."/>
            <person name="Cui X.M."/>
            <person name="Yuan T.T."/>
            <person name="Jiang B.G."/>
            <person name="Yang W.F."/>
            <person name="Lam T.T."/>
            <person name="Chang Q.C."/>
            <person name="Ding S.J."/>
            <person name="Wang X.J."/>
            <person name="Zhu J.G."/>
            <person name="Ruan X.D."/>
            <person name="Zhao L."/>
            <person name="Wei J.T."/>
            <person name="Ye R.Z."/>
            <person name="Que T.C."/>
            <person name="Du C.H."/>
            <person name="Zhou Y.H."/>
            <person name="Cheng J.X."/>
            <person name="Dai P.F."/>
            <person name="Guo W.B."/>
            <person name="Han X.H."/>
            <person name="Huang E.J."/>
            <person name="Li L.F."/>
            <person name="Wei W."/>
            <person name="Gao Y.C."/>
            <person name="Liu J.Z."/>
            <person name="Shao H.Z."/>
            <person name="Wang X."/>
            <person name="Wang C.C."/>
            <person name="Yang T.C."/>
            <person name="Huo Q.B."/>
            <person name="Li W."/>
            <person name="Chen H.Y."/>
            <person name="Chen S.E."/>
            <person name="Zhou L.G."/>
            <person name="Ni X.B."/>
            <person name="Tian J.H."/>
            <person name="Sheng Y."/>
            <person name="Liu T."/>
            <person name="Pan Y.S."/>
            <person name="Xia L.Y."/>
            <person name="Li J."/>
            <person name="Zhao F."/>
            <person name="Cao W.C."/>
        </authorList>
    </citation>
    <scope>NUCLEOTIDE SEQUENCE [LARGE SCALE GENOMIC DNA]</scope>
    <source>
        <strain evidence="1">Iper-2018</strain>
    </source>
</reference>
<feature type="non-terminal residue" evidence="1">
    <location>
        <position position="83"/>
    </location>
</feature>
<proteinExistence type="predicted"/>
<organism evidence="1 2">
    <name type="scientific">Ixodes persulcatus</name>
    <name type="common">Taiga tick</name>
    <dbReference type="NCBI Taxonomy" id="34615"/>
    <lineage>
        <taxon>Eukaryota</taxon>
        <taxon>Metazoa</taxon>
        <taxon>Ecdysozoa</taxon>
        <taxon>Arthropoda</taxon>
        <taxon>Chelicerata</taxon>
        <taxon>Arachnida</taxon>
        <taxon>Acari</taxon>
        <taxon>Parasitiformes</taxon>
        <taxon>Ixodida</taxon>
        <taxon>Ixodoidea</taxon>
        <taxon>Ixodidae</taxon>
        <taxon>Ixodinae</taxon>
        <taxon>Ixodes</taxon>
    </lineage>
</organism>
<keyword evidence="2" id="KW-1185">Reference proteome</keyword>
<accession>A0AC60PB73</accession>
<dbReference type="EMBL" id="JABSTQ010010907">
    <property type="protein sequence ID" value="KAG0416873.1"/>
    <property type="molecule type" value="Genomic_DNA"/>
</dbReference>
<evidence type="ECO:0000313" key="2">
    <source>
        <dbReference type="Proteomes" id="UP000805193"/>
    </source>
</evidence>